<organism evidence="10 11">
    <name type="scientific">Heterodera schachtii</name>
    <name type="common">Sugarbeet cyst nematode worm</name>
    <name type="synonym">Tylenchus schachtii</name>
    <dbReference type="NCBI Taxonomy" id="97005"/>
    <lineage>
        <taxon>Eukaryota</taxon>
        <taxon>Metazoa</taxon>
        <taxon>Ecdysozoa</taxon>
        <taxon>Nematoda</taxon>
        <taxon>Chromadorea</taxon>
        <taxon>Rhabditida</taxon>
        <taxon>Tylenchina</taxon>
        <taxon>Tylenchomorpha</taxon>
        <taxon>Tylenchoidea</taxon>
        <taxon>Heteroderidae</taxon>
        <taxon>Heteroderinae</taxon>
        <taxon>Heterodera</taxon>
    </lineage>
</organism>
<keyword evidence="11" id="KW-1185">Reference proteome</keyword>
<evidence type="ECO:0000259" key="9">
    <source>
        <dbReference type="PROSITE" id="PS51864"/>
    </source>
</evidence>
<dbReference type="SUPFAM" id="SSF55486">
    <property type="entry name" value="Metalloproteases ('zincins'), catalytic domain"/>
    <property type="match status" value="1"/>
</dbReference>
<evidence type="ECO:0000256" key="8">
    <source>
        <dbReference type="RuleBase" id="RU361183"/>
    </source>
</evidence>
<dbReference type="InterPro" id="IPR024079">
    <property type="entry name" value="MetalloPept_cat_dom_sf"/>
</dbReference>
<keyword evidence="5 7" id="KW-0482">Metalloprotease</keyword>
<keyword evidence="4 7" id="KW-0862">Zinc</keyword>
<dbReference type="PROSITE" id="PS51864">
    <property type="entry name" value="ASTACIN"/>
    <property type="match status" value="1"/>
</dbReference>
<dbReference type="GO" id="GO:0006508">
    <property type="term" value="P:proteolysis"/>
    <property type="evidence" value="ECO:0007669"/>
    <property type="project" value="UniProtKB-KW"/>
</dbReference>
<evidence type="ECO:0000256" key="6">
    <source>
        <dbReference type="ARBA" id="ARBA00023157"/>
    </source>
</evidence>
<gene>
    <name evidence="10" type="ORF">niasHS_011780</name>
</gene>
<feature type="chain" id="PRO_5044524992" description="Metalloendopeptidase" evidence="8">
    <location>
        <begin position="20"/>
        <end position="1058"/>
    </location>
</feature>
<dbReference type="PROSITE" id="PS00022">
    <property type="entry name" value="EGF_1"/>
    <property type="match status" value="1"/>
</dbReference>
<evidence type="ECO:0000256" key="3">
    <source>
        <dbReference type="ARBA" id="ARBA00022801"/>
    </source>
</evidence>
<keyword evidence="1 7" id="KW-0645">Protease</keyword>
<dbReference type="AlphaFoldDB" id="A0ABD2IFT9"/>
<dbReference type="PRINTS" id="PR00480">
    <property type="entry name" value="ASTACIN"/>
</dbReference>
<dbReference type="EMBL" id="JBICCN010000336">
    <property type="protein sequence ID" value="KAL3076361.1"/>
    <property type="molecule type" value="Genomic_DNA"/>
</dbReference>
<evidence type="ECO:0000256" key="7">
    <source>
        <dbReference type="PROSITE-ProRule" id="PRU01211"/>
    </source>
</evidence>
<dbReference type="Gene3D" id="3.40.390.10">
    <property type="entry name" value="Collagenase (Catalytic Domain)"/>
    <property type="match status" value="1"/>
</dbReference>
<keyword evidence="2 7" id="KW-0479">Metal-binding</keyword>
<dbReference type="PROSITE" id="PS01186">
    <property type="entry name" value="EGF_2"/>
    <property type="match status" value="1"/>
</dbReference>
<dbReference type="PANTHER" id="PTHR10127:SF780">
    <property type="entry name" value="METALLOENDOPEPTIDASE"/>
    <property type="match status" value="1"/>
</dbReference>
<evidence type="ECO:0000256" key="2">
    <source>
        <dbReference type="ARBA" id="ARBA00022723"/>
    </source>
</evidence>
<proteinExistence type="predicted"/>
<accession>A0ABD2IFT9</accession>
<protein>
    <recommendedName>
        <fullName evidence="8">Metalloendopeptidase</fullName>
        <ecNumber evidence="8">3.4.24.-</ecNumber>
    </recommendedName>
</protein>
<dbReference type="SMART" id="SM00235">
    <property type="entry name" value="ZnMc"/>
    <property type="match status" value="1"/>
</dbReference>
<keyword evidence="3 7" id="KW-0378">Hydrolase</keyword>
<keyword evidence="6" id="KW-1015">Disulfide bond</keyword>
<evidence type="ECO:0000313" key="11">
    <source>
        <dbReference type="Proteomes" id="UP001620645"/>
    </source>
</evidence>
<name>A0ABD2IFT9_HETSC</name>
<evidence type="ECO:0000313" key="10">
    <source>
        <dbReference type="EMBL" id="KAL3076361.1"/>
    </source>
</evidence>
<comment type="caution">
    <text evidence="7">Lacks conserved residue(s) required for the propagation of feature annotation.</text>
</comment>
<dbReference type="InterPro" id="IPR006026">
    <property type="entry name" value="Peptidase_Metallo"/>
</dbReference>
<dbReference type="Pfam" id="PF01400">
    <property type="entry name" value="Astacin"/>
    <property type="match status" value="1"/>
</dbReference>
<evidence type="ECO:0000256" key="5">
    <source>
        <dbReference type="ARBA" id="ARBA00023049"/>
    </source>
</evidence>
<dbReference type="GO" id="GO:0004222">
    <property type="term" value="F:metalloendopeptidase activity"/>
    <property type="evidence" value="ECO:0007669"/>
    <property type="project" value="UniProtKB-UniRule"/>
</dbReference>
<reference evidence="10 11" key="1">
    <citation type="submission" date="2024-10" db="EMBL/GenBank/DDBJ databases">
        <authorList>
            <person name="Kim D."/>
        </authorList>
    </citation>
    <scope>NUCLEOTIDE SEQUENCE [LARGE SCALE GENOMIC DNA]</scope>
    <source>
        <strain evidence="10">Taebaek</strain>
    </source>
</reference>
<keyword evidence="8" id="KW-0732">Signal</keyword>
<dbReference type="Proteomes" id="UP001620645">
    <property type="component" value="Unassembled WGS sequence"/>
</dbReference>
<sequence length="1058" mass="120034">MKSFSLLTVFLSLVINCSSPPIRPLSSDVGIWNLCNGKNGKILVENDCTKLLLCYQSEMAKNRKIGKRFGVGKGNIGKMKFMEYAEPLGNELQEALSSAAFFDDFMPFVLAFEFGTTFCAENGGTTKLCKEKCLSQSLVTQKTKAPTKFHGTTTTFGIVPTTEQTFGFVPFVRHVNHFGMNCTNIFFPTEVDKFLLNITARPYEIACNDYEKRAKIYEPIPSGYWSDGRFVNACMAVPSEKCEKHVELYACYESIGNKPSVNGIGELCQKHLNSARNAAGFAVQICAHRHQTEATNELIVESFINFSFTNEPFRKTRNLPISMDKIMDTKKKTPYFLIEFGQNEQKNIALQMVNGTLAKIIHFVPPSNDDKMRAFFQIERPRFSKFITNRTKLLPYKNDPNKFDSPDPCDDYGDDCVPIRNLLLKIEALENCGKNESENNAIFEIPKWAPPLPPPTTMKKPSETLICDGDMACDKRRLRQQYNRLRKICGLKPEEVESQRKKRQYNPYEKWTESPIKITFDKEALPDKYGLWDNAIRVGAKLIEEVTCVRFEFVDEMVEGENGIKIEDASGVCGRSPLGRVGGWQYLRLGLTLCTDYLNMSVVAGHELLHALGFLHEQSRSDARNYIILRKKDGQSEIDPNTQNFGFPYDFGSVLHYQSAGDHEKGLYDRITLPRFYQQTIGQRERISFKDAAIINQIYCEDSCKGHKDKCQNGGYLNPNDCTKCHCPDGYGGKYCKELEENLNCEDLSGIPRELVANESVVSLKTKAKCGGNWPCRCHWRIKPEAGKKAQIQFKSLSNLFECTYNCSSAYVEVKYRADKRAQGAKLCCAASLTDLNANEYKNWIEAENPDMDIVIFARLSPKWTVPSTVFELTYESGKENCNVKLINSSKCSYPGNLFAEKRNPGSGNLSCYDGVKHQYYQCPCKDGDEKCLTEQKWAHEDFICPIIKVNAIQLHGSRQRVFTDPNNYRYNWTQIDIDCYKAEGGTVSFWGYSKPETKEIIRVDEIHCLFDDAIAGVPNRFKSLQVEEQQLLKLSPNPRLADASSLIHVFVPFVGHP</sequence>
<comment type="cofactor">
    <cofactor evidence="7 8">
        <name>Zn(2+)</name>
        <dbReference type="ChEBI" id="CHEBI:29105"/>
    </cofactor>
    <text evidence="7 8">Binds 1 zinc ion per subunit.</text>
</comment>
<dbReference type="GO" id="GO:0008270">
    <property type="term" value="F:zinc ion binding"/>
    <property type="evidence" value="ECO:0007669"/>
    <property type="project" value="UniProtKB-UniRule"/>
</dbReference>
<feature type="domain" description="Peptidase M12A" evidence="9">
    <location>
        <begin position="502"/>
        <end position="705"/>
    </location>
</feature>
<dbReference type="EC" id="3.4.24.-" evidence="8"/>
<feature type="active site" evidence="7">
    <location>
        <position position="607"/>
    </location>
</feature>
<feature type="binding site" evidence="7">
    <location>
        <position position="616"/>
    </location>
    <ligand>
        <name>Zn(2+)</name>
        <dbReference type="ChEBI" id="CHEBI:29105"/>
        <note>catalytic</note>
    </ligand>
</feature>
<dbReference type="PANTHER" id="PTHR10127">
    <property type="entry name" value="DISCOIDIN, CUB, EGF, LAMININ , AND ZINC METALLOPROTEASE DOMAIN CONTAINING"/>
    <property type="match status" value="1"/>
</dbReference>
<feature type="binding site" evidence="7">
    <location>
        <position position="610"/>
    </location>
    <ligand>
        <name>Zn(2+)</name>
        <dbReference type="ChEBI" id="CHEBI:29105"/>
        <note>catalytic</note>
    </ligand>
</feature>
<feature type="signal peptide" evidence="8">
    <location>
        <begin position="1"/>
        <end position="19"/>
    </location>
</feature>
<evidence type="ECO:0000256" key="4">
    <source>
        <dbReference type="ARBA" id="ARBA00022833"/>
    </source>
</evidence>
<dbReference type="InterPro" id="IPR001506">
    <property type="entry name" value="Peptidase_M12A"/>
</dbReference>
<evidence type="ECO:0000256" key="1">
    <source>
        <dbReference type="ARBA" id="ARBA00022670"/>
    </source>
</evidence>
<comment type="caution">
    <text evidence="10">The sequence shown here is derived from an EMBL/GenBank/DDBJ whole genome shotgun (WGS) entry which is preliminary data.</text>
</comment>
<feature type="binding site" evidence="7">
    <location>
        <position position="606"/>
    </location>
    <ligand>
        <name>Zn(2+)</name>
        <dbReference type="ChEBI" id="CHEBI:29105"/>
        <note>catalytic</note>
    </ligand>
</feature>
<dbReference type="InterPro" id="IPR000742">
    <property type="entry name" value="EGF"/>
</dbReference>